<evidence type="ECO:0000256" key="7">
    <source>
        <dbReference type="SAM" id="Phobius"/>
    </source>
</evidence>
<dbReference type="EMBL" id="FOXX01000003">
    <property type="protein sequence ID" value="SFQ50412.1"/>
    <property type="molecule type" value="Genomic_DNA"/>
</dbReference>
<dbReference type="RefSeq" id="WP_061805057.1">
    <property type="nucleotide sequence ID" value="NZ_FOXX01000003.1"/>
</dbReference>
<evidence type="ECO:0000256" key="3">
    <source>
        <dbReference type="ARBA" id="ARBA00007931"/>
    </source>
</evidence>
<feature type="transmembrane region" description="Helical" evidence="7">
    <location>
        <begin position="12"/>
        <end position="36"/>
    </location>
</feature>
<feature type="transmembrane region" description="Helical" evidence="7">
    <location>
        <begin position="82"/>
        <end position="107"/>
    </location>
</feature>
<keyword evidence="6 7" id="KW-0472">Membrane</keyword>
<evidence type="ECO:0000256" key="1">
    <source>
        <dbReference type="ARBA" id="ARBA00001947"/>
    </source>
</evidence>
<keyword evidence="5 7" id="KW-1133">Transmembrane helix</keyword>
<accession>A0A1I5Z1V4</accession>
<proteinExistence type="inferred from homology"/>
<dbReference type="GeneID" id="93710433"/>
<evidence type="ECO:0000259" key="8">
    <source>
        <dbReference type="Pfam" id="PF02163"/>
    </source>
</evidence>
<gene>
    <name evidence="9" type="ORF">SAMN02745910_01741</name>
</gene>
<sequence length="159" mass="17861">MFGFEDLPKFFFSFLIVLPLVAITHQLGHLIVAILFGGRVDFTIGRGKTIFKKGKFKIKSVYFLDSFCVYEGLKIDNRFTHAFVYAGGIIANLASILIMNGLVVYSAVEPSLFSYQFVYFSVYYIALSLLPIKFSETTSSDGRAIYDALRYGKIACNPD</sequence>
<keyword evidence="10" id="KW-1185">Reference proteome</keyword>
<comment type="cofactor">
    <cofactor evidence="1">
        <name>Zn(2+)</name>
        <dbReference type="ChEBI" id="CHEBI:29105"/>
    </cofactor>
</comment>
<dbReference type="Pfam" id="PF02163">
    <property type="entry name" value="Peptidase_M50"/>
    <property type="match status" value="1"/>
</dbReference>
<name>A0A1I5Z1V4_9BACI</name>
<organism evidence="9 10">
    <name type="scientific">Priestia endophytica DSM 13796</name>
    <dbReference type="NCBI Taxonomy" id="1121089"/>
    <lineage>
        <taxon>Bacteria</taxon>
        <taxon>Bacillati</taxon>
        <taxon>Bacillota</taxon>
        <taxon>Bacilli</taxon>
        <taxon>Bacillales</taxon>
        <taxon>Bacillaceae</taxon>
        <taxon>Priestia</taxon>
    </lineage>
</organism>
<comment type="subcellular location">
    <subcellularLocation>
        <location evidence="2">Membrane</location>
        <topology evidence="2">Multi-pass membrane protein</topology>
    </subcellularLocation>
</comment>
<dbReference type="InterPro" id="IPR008915">
    <property type="entry name" value="Peptidase_M50"/>
</dbReference>
<reference evidence="9 10" key="1">
    <citation type="submission" date="2016-10" db="EMBL/GenBank/DDBJ databases">
        <authorList>
            <person name="Varghese N."/>
            <person name="Submissions S."/>
        </authorList>
    </citation>
    <scope>NUCLEOTIDE SEQUENCE [LARGE SCALE GENOMIC DNA]</scope>
    <source>
        <strain evidence="9 10">DSM 13796</strain>
    </source>
</reference>
<evidence type="ECO:0000256" key="4">
    <source>
        <dbReference type="ARBA" id="ARBA00022692"/>
    </source>
</evidence>
<keyword evidence="4 7" id="KW-0812">Transmembrane</keyword>
<comment type="caution">
    <text evidence="9">The sequence shown here is derived from an EMBL/GenBank/DDBJ whole genome shotgun (WGS) entry which is preliminary data.</text>
</comment>
<evidence type="ECO:0000256" key="2">
    <source>
        <dbReference type="ARBA" id="ARBA00004141"/>
    </source>
</evidence>
<evidence type="ECO:0000313" key="9">
    <source>
        <dbReference type="EMBL" id="SFQ50412.1"/>
    </source>
</evidence>
<feature type="transmembrane region" description="Helical" evidence="7">
    <location>
        <begin position="113"/>
        <end position="132"/>
    </location>
</feature>
<comment type="similarity">
    <text evidence="3">Belongs to the peptidase M50B family.</text>
</comment>
<protein>
    <recommendedName>
        <fullName evidence="8">Peptidase M50 domain-containing protein</fullName>
    </recommendedName>
</protein>
<dbReference type="Proteomes" id="UP000182762">
    <property type="component" value="Unassembled WGS sequence"/>
</dbReference>
<evidence type="ECO:0000313" key="10">
    <source>
        <dbReference type="Proteomes" id="UP000182762"/>
    </source>
</evidence>
<evidence type="ECO:0000256" key="5">
    <source>
        <dbReference type="ARBA" id="ARBA00022989"/>
    </source>
</evidence>
<feature type="domain" description="Peptidase M50" evidence="8">
    <location>
        <begin position="14"/>
        <end position="108"/>
    </location>
</feature>
<evidence type="ECO:0000256" key="6">
    <source>
        <dbReference type="ARBA" id="ARBA00023136"/>
    </source>
</evidence>